<evidence type="ECO:0000313" key="11">
    <source>
        <dbReference type="EMBL" id="QPG77072.1"/>
    </source>
</evidence>
<dbReference type="KEGG" id="bnn:FOA43_004470"/>
<dbReference type="InterPro" id="IPR028094">
    <property type="entry name" value="RTC4_C"/>
</dbReference>
<dbReference type="AlphaFoldDB" id="A0A875SBG6"/>
<evidence type="ECO:0000256" key="5">
    <source>
        <dbReference type="ARBA" id="ARBA00015162"/>
    </source>
</evidence>
<comment type="similarity">
    <text evidence="4">Belongs to the RTC4 family.</text>
</comment>
<comment type="function">
    <text evidence="1">May be involved in a process influencing telomere capping.</text>
</comment>
<dbReference type="OrthoDB" id="128308at2759"/>
<gene>
    <name evidence="11" type="ORF">FOA43_004470</name>
</gene>
<dbReference type="GO" id="GO:0005634">
    <property type="term" value="C:nucleus"/>
    <property type="evidence" value="ECO:0007669"/>
    <property type="project" value="UniProtKB-SubCell"/>
</dbReference>
<dbReference type="GO" id="GO:0005737">
    <property type="term" value="C:cytoplasm"/>
    <property type="evidence" value="ECO:0007669"/>
    <property type="project" value="UniProtKB-SubCell"/>
</dbReference>
<dbReference type="SMART" id="SM01312">
    <property type="entry name" value="RTC4"/>
    <property type="match status" value="1"/>
</dbReference>
<dbReference type="RefSeq" id="XP_038780637.1">
    <property type="nucleotide sequence ID" value="XM_038924709.1"/>
</dbReference>
<dbReference type="GeneID" id="62197870"/>
<evidence type="ECO:0000313" key="12">
    <source>
        <dbReference type="Proteomes" id="UP000662931"/>
    </source>
</evidence>
<evidence type="ECO:0000256" key="8">
    <source>
        <dbReference type="SAM" id="Coils"/>
    </source>
</evidence>
<reference evidence="11" key="1">
    <citation type="submission" date="2020-10" db="EMBL/GenBank/DDBJ databases">
        <authorList>
            <person name="Roach M.J.R."/>
        </authorList>
    </citation>
    <scope>NUCLEOTIDE SEQUENCE</scope>
    <source>
        <strain evidence="11">CBS 1945</strain>
    </source>
</reference>
<feature type="compositionally biased region" description="Basic and acidic residues" evidence="9">
    <location>
        <begin position="1"/>
        <end position="11"/>
    </location>
</feature>
<feature type="coiled-coil region" evidence="8">
    <location>
        <begin position="68"/>
        <end position="95"/>
    </location>
</feature>
<keyword evidence="7" id="KW-0539">Nucleus</keyword>
<accession>A0A875SBG6</accession>
<evidence type="ECO:0000256" key="3">
    <source>
        <dbReference type="ARBA" id="ARBA00004496"/>
    </source>
</evidence>
<evidence type="ECO:0000256" key="6">
    <source>
        <dbReference type="ARBA" id="ARBA00022490"/>
    </source>
</evidence>
<keyword evidence="8" id="KW-0175">Coiled coil</keyword>
<evidence type="ECO:0000259" key="10">
    <source>
        <dbReference type="SMART" id="SM01312"/>
    </source>
</evidence>
<dbReference type="Proteomes" id="UP000662931">
    <property type="component" value="Chromosome 4"/>
</dbReference>
<organism evidence="11 12">
    <name type="scientific">Eeniella nana</name>
    <name type="common">Yeast</name>
    <name type="synonym">Brettanomyces nanus</name>
    <dbReference type="NCBI Taxonomy" id="13502"/>
    <lineage>
        <taxon>Eukaryota</taxon>
        <taxon>Fungi</taxon>
        <taxon>Dikarya</taxon>
        <taxon>Ascomycota</taxon>
        <taxon>Saccharomycotina</taxon>
        <taxon>Pichiomycetes</taxon>
        <taxon>Pichiales</taxon>
        <taxon>Pichiaceae</taxon>
        <taxon>Brettanomyces</taxon>
    </lineage>
</organism>
<proteinExistence type="inferred from homology"/>
<evidence type="ECO:0000256" key="4">
    <source>
        <dbReference type="ARBA" id="ARBA00009461"/>
    </source>
</evidence>
<evidence type="ECO:0000256" key="9">
    <source>
        <dbReference type="SAM" id="MobiDB-lite"/>
    </source>
</evidence>
<dbReference type="PANTHER" id="PTHR41391:SF1">
    <property type="entry name" value="RESTRICTION OF TELOMERE CAPPING PROTEIN 4"/>
    <property type="match status" value="1"/>
</dbReference>
<keyword evidence="12" id="KW-1185">Reference proteome</keyword>
<dbReference type="PANTHER" id="PTHR41391">
    <property type="entry name" value="RESTRICTION OF TELOMERE CAPPING PROTEIN 4"/>
    <property type="match status" value="1"/>
</dbReference>
<keyword evidence="6" id="KW-0963">Cytoplasm</keyword>
<dbReference type="InterPro" id="IPR039024">
    <property type="entry name" value="RTC4"/>
</dbReference>
<feature type="domain" description="Restriction of telomere capping protein 4 C-terminal" evidence="10">
    <location>
        <begin position="206"/>
        <end position="329"/>
    </location>
</feature>
<evidence type="ECO:0000256" key="2">
    <source>
        <dbReference type="ARBA" id="ARBA00004123"/>
    </source>
</evidence>
<dbReference type="EMBL" id="CP064815">
    <property type="protein sequence ID" value="QPG77072.1"/>
    <property type="molecule type" value="Genomic_DNA"/>
</dbReference>
<evidence type="ECO:0000256" key="7">
    <source>
        <dbReference type="ARBA" id="ARBA00023242"/>
    </source>
</evidence>
<sequence>MSRAPPEESKSKSAKAMHVTQRVLTIKKRRVGKGKRLVLDSLSSSGERTTGKNKRVSKSSAYVVNLGIANAIEERNRLENDVLIEKSEVDELLNSIDVDQMKQNTRKLGREIVKMGKRDVPGVPGISNVSNDIPKAVPTDDMDSVFEEIRKSRDQLDKHSVYDDSWRRREVEKKYAEKRPEFRPAVLSRQQLRDIVDEKIEVVKEIVEGRKKSHFYKLAKQYSRSSSKPFLTDLELINLPKQRYFGYFGVVRSYIIAKRIEEKLGMIIRSESKENKVIEFWGVNYYALYVLTPEVIARMVKQEMGFGTLHEAYEEMEKTNDYGLFVMDKVKLE</sequence>
<evidence type="ECO:0000256" key="1">
    <source>
        <dbReference type="ARBA" id="ARBA00002738"/>
    </source>
</evidence>
<name>A0A875SBG6_EENNA</name>
<feature type="region of interest" description="Disordered" evidence="9">
    <location>
        <begin position="1"/>
        <end position="20"/>
    </location>
</feature>
<protein>
    <recommendedName>
        <fullName evidence="5">Restriction of telomere capping protein 4</fullName>
    </recommendedName>
</protein>
<comment type="subcellular location">
    <subcellularLocation>
        <location evidence="3">Cytoplasm</location>
    </subcellularLocation>
    <subcellularLocation>
        <location evidence="2">Nucleus</location>
    </subcellularLocation>
</comment>
<dbReference type="Pfam" id="PF14474">
    <property type="entry name" value="RTC4"/>
    <property type="match status" value="1"/>
</dbReference>